<gene>
    <name evidence="1" type="ORF">FH715_01200</name>
</gene>
<evidence type="ECO:0000313" key="2">
    <source>
        <dbReference type="Proteomes" id="UP000311713"/>
    </source>
</evidence>
<sequence>MTATLLGSLRKRLTTPDTSEIRFTTRGFDTASAPARAKLEHSALQFLLGYEFGIEQRGHEALVTRLEGLEREYQGFAYEGAAMALTIRDVLRPTGGNRLVETFLAGPDFTSGPGSRHIFMAYIGVGFALARLPRALWRRALPDARALADHPALNWLIMDGYGFHMAFFDHRTWVEGQHVGGPYPWPGPADYTRRVVDQGVGRGMWFTHGGDVERLLTTIEGFPPERRADLVSGAALAVTYAGGVEADQLEAFAKGTSAYRAEVGQGAVFALRARAVADLVTPHHEAAARLFCRRDAHAAAELAAAGVVDLRDEGRTPAYEVFRQRVMRHFA</sequence>
<organism evidence="1 2">
    <name type="scientific">Streptomyces sedi</name>
    <dbReference type="NCBI Taxonomy" id="555059"/>
    <lineage>
        <taxon>Bacteria</taxon>
        <taxon>Bacillati</taxon>
        <taxon>Actinomycetota</taxon>
        <taxon>Actinomycetes</taxon>
        <taxon>Kitasatosporales</taxon>
        <taxon>Streptomycetaceae</taxon>
        <taxon>Streptomyces</taxon>
    </lineage>
</organism>
<dbReference type="EMBL" id="VDGT01000001">
    <property type="protein sequence ID" value="TNM34332.1"/>
    <property type="molecule type" value="Genomic_DNA"/>
</dbReference>
<protein>
    <submittedName>
        <fullName evidence="1">DUF1702 family protein</fullName>
    </submittedName>
</protein>
<proteinExistence type="predicted"/>
<reference evidence="1 2" key="1">
    <citation type="submission" date="2019-06" db="EMBL/GenBank/DDBJ databases">
        <title>Draft genome of Streptomyces sedi sp. JCM16909.</title>
        <authorList>
            <person name="Klykleung N."/>
            <person name="Tanasupawat S."/>
            <person name="Kudo T."/>
            <person name="Yuki M."/>
            <person name="Ohkuma M."/>
        </authorList>
    </citation>
    <scope>NUCLEOTIDE SEQUENCE [LARGE SCALE GENOMIC DNA]</scope>
    <source>
        <strain evidence="1 2">JCM 16909</strain>
    </source>
</reference>
<dbReference type="Pfam" id="PF08012">
    <property type="entry name" value="DUF1702"/>
    <property type="match status" value="1"/>
</dbReference>
<dbReference type="Proteomes" id="UP000311713">
    <property type="component" value="Unassembled WGS sequence"/>
</dbReference>
<accession>A0A5C4VEY1</accession>
<dbReference type="InterPro" id="IPR012964">
    <property type="entry name" value="DUF1702"/>
</dbReference>
<comment type="caution">
    <text evidence="1">The sequence shown here is derived from an EMBL/GenBank/DDBJ whole genome shotgun (WGS) entry which is preliminary data.</text>
</comment>
<evidence type="ECO:0000313" key="1">
    <source>
        <dbReference type="EMBL" id="TNM34332.1"/>
    </source>
</evidence>
<dbReference type="OrthoDB" id="2530105at2"/>
<dbReference type="RefSeq" id="WP_139640090.1">
    <property type="nucleotide sequence ID" value="NZ_BAAAZS010000047.1"/>
</dbReference>
<dbReference type="AlphaFoldDB" id="A0A5C4VEY1"/>
<keyword evidence="2" id="KW-1185">Reference proteome</keyword>
<name>A0A5C4VEY1_9ACTN</name>